<keyword evidence="7" id="KW-0573">Peptidoglycan synthesis</keyword>
<evidence type="ECO:0000256" key="4">
    <source>
        <dbReference type="ARBA" id="ARBA00022679"/>
    </source>
</evidence>
<dbReference type="PANTHER" id="PTHR30582:SF24">
    <property type="entry name" value="L,D-TRANSPEPTIDASE ERFK_SRFK-RELATED"/>
    <property type="match status" value="1"/>
</dbReference>
<dbReference type="InterPro" id="IPR005490">
    <property type="entry name" value="LD_TPept_cat_dom"/>
</dbReference>
<evidence type="ECO:0000256" key="5">
    <source>
        <dbReference type="ARBA" id="ARBA00022801"/>
    </source>
</evidence>
<keyword evidence="4" id="KW-0808">Transferase</keyword>
<dbReference type="InterPro" id="IPR038063">
    <property type="entry name" value="Transpep_catalytic_dom"/>
</dbReference>
<dbReference type="UniPathway" id="UPA00219"/>
<evidence type="ECO:0000256" key="1">
    <source>
        <dbReference type="ARBA" id="ARBA00004752"/>
    </source>
</evidence>
<keyword evidence="5" id="KW-0378">Hydrolase</keyword>
<dbReference type="SUPFAM" id="SSF141523">
    <property type="entry name" value="L,D-transpeptidase catalytic domain-like"/>
    <property type="match status" value="1"/>
</dbReference>
<gene>
    <name evidence="10" type="ORF">MNBD_GAMMA08-504</name>
</gene>
<reference evidence="10" key="1">
    <citation type="submission" date="2018-06" db="EMBL/GenBank/DDBJ databases">
        <authorList>
            <person name="Zhirakovskaya E."/>
        </authorList>
    </citation>
    <scope>NUCLEOTIDE SEQUENCE</scope>
</reference>
<evidence type="ECO:0000256" key="2">
    <source>
        <dbReference type="ARBA" id="ARBA00005992"/>
    </source>
</evidence>
<dbReference type="GO" id="GO:0016757">
    <property type="term" value="F:glycosyltransferase activity"/>
    <property type="evidence" value="ECO:0007669"/>
    <property type="project" value="UniProtKB-KW"/>
</dbReference>
<accession>A0A3B0WYE6</accession>
<comment type="similarity">
    <text evidence="2">Belongs to the YkuD family.</text>
</comment>
<proteinExistence type="inferred from homology"/>
<evidence type="ECO:0000256" key="3">
    <source>
        <dbReference type="ARBA" id="ARBA00022676"/>
    </source>
</evidence>
<dbReference type="GO" id="GO:0005576">
    <property type="term" value="C:extracellular region"/>
    <property type="evidence" value="ECO:0007669"/>
    <property type="project" value="TreeGrafter"/>
</dbReference>
<dbReference type="PROSITE" id="PS52029">
    <property type="entry name" value="LD_TPASE"/>
    <property type="match status" value="1"/>
</dbReference>
<evidence type="ECO:0000313" key="10">
    <source>
        <dbReference type="EMBL" id="VAW61055.1"/>
    </source>
</evidence>
<dbReference type="PANTHER" id="PTHR30582">
    <property type="entry name" value="L,D-TRANSPEPTIDASE"/>
    <property type="match status" value="1"/>
</dbReference>
<dbReference type="InterPro" id="IPR050979">
    <property type="entry name" value="LD-transpeptidase"/>
</dbReference>
<name>A0A3B0WYE6_9ZZZZ</name>
<dbReference type="GO" id="GO:0071555">
    <property type="term" value="P:cell wall organization"/>
    <property type="evidence" value="ECO:0007669"/>
    <property type="project" value="UniProtKB-KW"/>
</dbReference>
<feature type="domain" description="L,D-TPase catalytic" evidence="9">
    <location>
        <begin position="5"/>
        <end position="162"/>
    </location>
</feature>
<dbReference type="Gene3D" id="2.40.440.10">
    <property type="entry name" value="L,D-transpeptidase catalytic domain-like"/>
    <property type="match status" value="1"/>
</dbReference>
<comment type="pathway">
    <text evidence="1">Cell wall biogenesis; peptidoglycan biosynthesis.</text>
</comment>
<evidence type="ECO:0000256" key="8">
    <source>
        <dbReference type="ARBA" id="ARBA00023316"/>
    </source>
</evidence>
<keyword evidence="3" id="KW-0328">Glycosyltransferase</keyword>
<evidence type="ECO:0000259" key="9">
    <source>
        <dbReference type="PROSITE" id="PS52029"/>
    </source>
</evidence>
<sequence>MSQISYIIVNIGQQRLFGVDQNGNKFIDYPVSTSKFGVGNQNGSFKTPLGEHSIAQKIGDGCEINEVFVGRQSLGVLNDLINAKKELPDDIITSRIMWLQGEELGVNKGKEIDSYSRYIYIHGTAEENKIGQPASHGCVRMRNKDVIELFNLVDKGCKVLIQQ</sequence>
<dbReference type="CDD" id="cd16913">
    <property type="entry name" value="YkuD_like"/>
    <property type="match status" value="1"/>
</dbReference>
<dbReference type="GO" id="GO:0071972">
    <property type="term" value="F:peptidoglycan L,D-transpeptidase activity"/>
    <property type="evidence" value="ECO:0007669"/>
    <property type="project" value="TreeGrafter"/>
</dbReference>
<keyword evidence="6" id="KW-0133">Cell shape</keyword>
<keyword evidence="8" id="KW-0961">Cell wall biogenesis/degradation</keyword>
<evidence type="ECO:0000256" key="6">
    <source>
        <dbReference type="ARBA" id="ARBA00022960"/>
    </source>
</evidence>
<organism evidence="10">
    <name type="scientific">hydrothermal vent metagenome</name>
    <dbReference type="NCBI Taxonomy" id="652676"/>
    <lineage>
        <taxon>unclassified sequences</taxon>
        <taxon>metagenomes</taxon>
        <taxon>ecological metagenomes</taxon>
    </lineage>
</organism>
<dbReference type="Pfam" id="PF03734">
    <property type="entry name" value="YkuD"/>
    <property type="match status" value="1"/>
</dbReference>
<dbReference type="EMBL" id="UOFH01000172">
    <property type="protein sequence ID" value="VAW61055.1"/>
    <property type="molecule type" value="Genomic_DNA"/>
</dbReference>
<protein>
    <submittedName>
        <fullName evidence="10">Conserved domain protein</fullName>
    </submittedName>
</protein>
<dbReference type="GO" id="GO:0018104">
    <property type="term" value="P:peptidoglycan-protein cross-linking"/>
    <property type="evidence" value="ECO:0007669"/>
    <property type="project" value="TreeGrafter"/>
</dbReference>
<dbReference type="GO" id="GO:0008360">
    <property type="term" value="P:regulation of cell shape"/>
    <property type="evidence" value="ECO:0007669"/>
    <property type="project" value="UniProtKB-KW"/>
</dbReference>
<dbReference type="AlphaFoldDB" id="A0A3B0WYE6"/>
<evidence type="ECO:0000256" key="7">
    <source>
        <dbReference type="ARBA" id="ARBA00022984"/>
    </source>
</evidence>